<organism evidence="1 2">
    <name type="scientific">Paraburkholderia piptadeniae</name>
    <dbReference type="NCBI Taxonomy" id="1701573"/>
    <lineage>
        <taxon>Bacteria</taxon>
        <taxon>Pseudomonadati</taxon>
        <taxon>Pseudomonadota</taxon>
        <taxon>Betaproteobacteria</taxon>
        <taxon>Burkholderiales</taxon>
        <taxon>Burkholderiaceae</taxon>
        <taxon>Paraburkholderia</taxon>
    </lineage>
</organism>
<keyword evidence="2" id="KW-1185">Reference proteome</keyword>
<dbReference type="AlphaFoldDB" id="A0A1N7RMQ4"/>
<evidence type="ECO:0000313" key="2">
    <source>
        <dbReference type="Proteomes" id="UP000195569"/>
    </source>
</evidence>
<reference evidence="1" key="1">
    <citation type="submission" date="2016-12" db="EMBL/GenBank/DDBJ databases">
        <authorList>
            <person name="Moulin L."/>
        </authorList>
    </citation>
    <scope>NUCLEOTIDE SEQUENCE [LARGE SCALE GENOMIC DNA]</scope>
    <source>
        <strain evidence="1">STM 7183</strain>
    </source>
</reference>
<comment type="caution">
    <text evidence="1">The sequence shown here is derived from an EMBL/GenBank/DDBJ whole genome shotgun (WGS) entry which is preliminary data.</text>
</comment>
<accession>A0A1N7RMQ4</accession>
<dbReference type="EMBL" id="CYGY02000009">
    <property type="protein sequence ID" value="SIT36395.1"/>
    <property type="molecule type" value="Genomic_DNA"/>
</dbReference>
<evidence type="ECO:0000313" key="1">
    <source>
        <dbReference type="EMBL" id="SIT36395.1"/>
    </source>
</evidence>
<sequence length="59" mass="6883">MLSYPMEFLSPLKNHRHNTHERENLTCRDGCGEQKHNTFHAQWLLGSGSVTTIRRCNKT</sequence>
<protein>
    <submittedName>
        <fullName evidence="1">Uncharacterized protein</fullName>
    </submittedName>
</protein>
<name>A0A1N7RMQ4_9BURK</name>
<proteinExistence type="predicted"/>
<gene>
    <name evidence="1" type="ORF">BN2476_90057</name>
</gene>
<dbReference type="Proteomes" id="UP000195569">
    <property type="component" value="Unassembled WGS sequence"/>
</dbReference>